<evidence type="ECO:0000256" key="7">
    <source>
        <dbReference type="SAM" id="Phobius"/>
    </source>
</evidence>
<keyword evidence="10" id="KW-1185">Reference proteome</keyword>
<keyword evidence="3 7" id="KW-1133">Transmembrane helix</keyword>
<comment type="caution">
    <text evidence="9">The sequence shown here is derived from an EMBL/GenBank/DDBJ whole genome shotgun (WGS) entry which is preliminary data.</text>
</comment>
<feature type="transmembrane region" description="Helical" evidence="7">
    <location>
        <begin position="182"/>
        <end position="207"/>
    </location>
</feature>
<feature type="compositionally biased region" description="Basic and acidic residues" evidence="6">
    <location>
        <begin position="393"/>
        <end position="411"/>
    </location>
</feature>
<evidence type="ECO:0000256" key="1">
    <source>
        <dbReference type="ARBA" id="ARBA00004141"/>
    </source>
</evidence>
<feature type="domain" description="Rhodopsin" evidence="8">
    <location>
        <begin position="44"/>
        <end position="285"/>
    </location>
</feature>
<feature type="transmembrane region" description="Helical" evidence="7">
    <location>
        <begin position="258"/>
        <end position="279"/>
    </location>
</feature>
<accession>A0A1E1KZU6</accession>
<keyword evidence="2 7" id="KW-0812">Transmembrane</keyword>
<reference evidence="10" key="1">
    <citation type="submission" date="2016-03" db="EMBL/GenBank/DDBJ databases">
        <authorList>
            <person name="Ploux O."/>
        </authorList>
    </citation>
    <scope>NUCLEOTIDE SEQUENCE [LARGE SCALE GENOMIC DNA]</scope>
    <source>
        <strain evidence="10">UK7</strain>
    </source>
</reference>
<dbReference type="GO" id="GO:0016020">
    <property type="term" value="C:membrane"/>
    <property type="evidence" value="ECO:0007669"/>
    <property type="project" value="UniProtKB-SubCell"/>
</dbReference>
<comment type="similarity">
    <text evidence="5">Belongs to the SAT4 family.</text>
</comment>
<protein>
    <submittedName>
        <fullName evidence="9">Related to L-fucose permease</fullName>
    </submittedName>
</protein>
<feature type="transmembrane region" description="Helical" evidence="7">
    <location>
        <begin position="143"/>
        <end position="162"/>
    </location>
</feature>
<feature type="region of interest" description="Disordered" evidence="6">
    <location>
        <begin position="303"/>
        <end position="411"/>
    </location>
</feature>
<evidence type="ECO:0000256" key="2">
    <source>
        <dbReference type="ARBA" id="ARBA00022692"/>
    </source>
</evidence>
<gene>
    <name evidence="9" type="ORF">RCO7_07586</name>
</gene>
<feature type="transmembrane region" description="Helical" evidence="7">
    <location>
        <begin position="110"/>
        <end position="131"/>
    </location>
</feature>
<proteinExistence type="inferred from homology"/>
<feature type="transmembrane region" description="Helical" evidence="7">
    <location>
        <begin position="219"/>
        <end position="238"/>
    </location>
</feature>
<feature type="transmembrane region" description="Helical" evidence="7">
    <location>
        <begin position="28"/>
        <end position="48"/>
    </location>
</feature>
<dbReference type="PANTHER" id="PTHR33048">
    <property type="entry name" value="PTH11-LIKE INTEGRAL MEMBRANE PROTEIN (AFU_ORTHOLOGUE AFUA_5G11245)"/>
    <property type="match status" value="1"/>
</dbReference>
<dbReference type="InterPro" id="IPR052337">
    <property type="entry name" value="SAT4-like"/>
</dbReference>
<keyword evidence="4 7" id="KW-0472">Membrane</keyword>
<dbReference type="AlphaFoldDB" id="A0A1E1KZU6"/>
<dbReference type="Proteomes" id="UP000178129">
    <property type="component" value="Unassembled WGS sequence"/>
</dbReference>
<comment type="subcellular location">
    <subcellularLocation>
        <location evidence="1">Membrane</location>
        <topology evidence="1">Multi-pass membrane protein</topology>
    </subcellularLocation>
</comment>
<dbReference type="STRING" id="914237.A0A1E1KZU6"/>
<evidence type="ECO:0000313" key="9">
    <source>
        <dbReference type="EMBL" id="CZT03760.1"/>
    </source>
</evidence>
<dbReference type="PANTHER" id="PTHR33048:SF129">
    <property type="entry name" value="INTEGRAL MEMBRANE PROTEIN-RELATED"/>
    <property type="match status" value="1"/>
</dbReference>
<evidence type="ECO:0000313" key="10">
    <source>
        <dbReference type="Proteomes" id="UP000178129"/>
    </source>
</evidence>
<dbReference type="Pfam" id="PF20684">
    <property type="entry name" value="Fung_rhodopsin"/>
    <property type="match status" value="1"/>
</dbReference>
<dbReference type="InParanoid" id="A0A1E1KZU6"/>
<feature type="transmembrane region" description="Helical" evidence="7">
    <location>
        <begin position="60"/>
        <end position="79"/>
    </location>
</feature>
<evidence type="ECO:0000259" key="8">
    <source>
        <dbReference type="Pfam" id="PF20684"/>
    </source>
</evidence>
<evidence type="ECO:0000256" key="6">
    <source>
        <dbReference type="SAM" id="MobiDB-lite"/>
    </source>
</evidence>
<organism evidence="9 10">
    <name type="scientific">Rhynchosporium graminicola</name>
    <dbReference type="NCBI Taxonomy" id="2792576"/>
    <lineage>
        <taxon>Eukaryota</taxon>
        <taxon>Fungi</taxon>
        <taxon>Dikarya</taxon>
        <taxon>Ascomycota</taxon>
        <taxon>Pezizomycotina</taxon>
        <taxon>Leotiomycetes</taxon>
        <taxon>Helotiales</taxon>
        <taxon>Ploettnerulaceae</taxon>
        <taxon>Rhynchosporium</taxon>
    </lineage>
</organism>
<dbReference type="InterPro" id="IPR049326">
    <property type="entry name" value="Rhodopsin_dom_fungi"/>
</dbReference>
<evidence type="ECO:0000256" key="3">
    <source>
        <dbReference type="ARBA" id="ARBA00022989"/>
    </source>
</evidence>
<name>A0A1E1KZU6_9HELO</name>
<evidence type="ECO:0000256" key="4">
    <source>
        <dbReference type="ARBA" id="ARBA00023136"/>
    </source>
</evidence>
<dbReference type="EMBL" id="FJUW01000029">
    <property type="protein sequence ID" value="CZT03760.1"/>
    <property type="molecule type" value="Genomic_DNA"/>
</dbReference>
<sequence>MQQPPLSVLMSWPAPNYKDPETRGYGNVILNFILYSILLGFIGLRIWTRRCLQNAFGHDDTFILLALVPTTGFFVISVLKDTAFLWIRHVYDIPLSHIEGGLKMVMAAEVTFAAAITLTKLSMLMLVQRLLSSASLLWRRITWLAIFIVTAQGLVFCFTIIFQCRPIHDYWAVTIDPQPNCISQPITLLVAGIINTLTDLGTVLLPIRTVWTLQLPKRQVSAVILLFGLGLISCAAGIVRTYYMYQVTTGWDQTWRSYPVWITSGLELYIGIICASIPATRPFFSTYLPTFIGSLTSASTSRNTLHQSNASHFGRNGGQSKRSGRSRPVTMTGCSEEMLDLEKGGSGSGSGSVDAGIGESDKAKTVRGTRYSQMPEGKEVRMQQSSTSVVSMKDGRHSKEERERMERERVGSPDCRGILVVQTFEMIER</sequence>
<evidence type="ECO:0000256" key="5">
    <source>
        <dbReference type="ARBA" id="ARBA00038359"/>
    </source>
</evidence>